<keyword evidence="6" id="KW-0677">Repeat</keyword>
<keyword evidence="20" id="KW-1185">Reference proteome</keyword>
<feature type="transmembrane region" description="Helical" evidence="17">
    <location>
        <begin position="595"/>
        <end position="621"/>
    </location>
</feature>
<feature type="transmembrane region" description="Helical" evidence="17">
    <location>
        <begin position="654"/>
        <end position="673"/>
    </location>
</feature>
<evidence type="ECO:0000256" key="17">
    <source>
        <dbReference type="SAM" id="Phobius"/>
    </source>
</evidence>
<keyword evidence="7 17" id="KW-1133">Transmembrane helix</keyword>
<evidence type="ECO:0000256" key="16">
    <source>
        <dbReference type="SAM" id="MobiDB-lite"/>
    </source>
</evidence>
<feature type="domain" description="G-protein coupled receptors family 1 profile" evidence="18">
    <location>
        <begin position="499"/>
        <end position="760"/>
    </location>
</feature>
<dbReference type="Pfam" id="PF00400">
    <property type="entry name" value="WD40"/>
    <property type="match status" value="1"/>
</dbReference>
<dbReference type="PROSITE" id="PS01025">
    <property type="entry name" value="PR55_2"/>
    <property type="match status" value="1"/>
</dbReference>
<comment type="caution">
    <text evidence="19">The sequence shown here is derived from an EMBL/GenBank/DDBJ whole genome shotgun (WGS) entry which is preliminary data.</text>
</comment>
<dbReference type="AlphaFoldDB" id="A0AAV1P804"/>
<evidence type="ECO:0000256" key="14">
    <source>
        <dbReference type="ARBA" id="ARBA00064415"/>
    </source>
</evidence>
<dbReference type="InterPro" id="IPR000009">
    <property type="entry name" value="PP2A_PR55"/>
</dbReference>
<dbReference type="EMBL" id="CAWUFR010000109">
    <property type="protein sequence ID" value="CAK6967781.1"/>
    <property type="molecule type" value="Genomic_DNA"/>
</dbReference>
<dbReference type="PROSITE" id="PS01024">
    <property type="entry name" value="PR55_1"/>
    <property type="match status" value="1"/>
</dbReference>
<feature type="compositionally biased region" description="Pro residues" evidence="16">
    <location>
        <begin position="783"/>
        <end position="793"/>
    </location>
</feature>
<dbReference type="GO" id="GO:0019888">
    <property type="term" value="F:protein phosphatase regulator activity"/>
    <property type="evidence" value="ECO:0007669"/>
    <property type="project" value="InterPro"/>
</dbReference>
<evidence type="ECO:0000256" key="12">
    <source>
        <dbReference type="ARBA" id="ARBA00023180"/>
    </source>
</evidence>
<organism evidence="19 20">
    <name type="scientific">Scomber scombrus</name>
    <name type="common">Atlantic mackerel</name>
    <name type="synonym">Scomber vernalis</name>
    <dbReference type="NCBI Taxonomy" id="13677"/>
    <lineage>
        <taxon>Eukaryota</taxon>
        <taxon>Metazoa</taxon>
        <taxon>Chordata</taxon>
        <taxon>Craniata</taxon>
        <taxon>Vertebrata</taxon>
        <taxon>Euteleostomi</taxon>
        <taxon>Actinopterygii</taxon>
        <taxon>Neopterygii</taxon>
        <taxon>Teleostei</taxon>
        <taxon>Neoteleostei</taxon>
        <taxon>Acanthomorphata</taxon>
        <taxon>Pelagiaria</taxon>
        <taxon>Scombriformes</taxon>
        <taxon>Scombridae</taxon>
        <taxon>Scomber</taxon>
    </lineage>
</organism>
<dbReference type="InterPro" id="IPR015943">
    <property type="entry name" value="WD40/YVTN_repeat-like_dom_sf"/>
</dbReference>
<accession>A0AAV1P804</accession>
<dbReference type="SMART" id="SM00320">
    <property type="entry name" value="WD40"/>
    <property type="match status" value="6"/>
</dbReference>
<evidence type="ECO:0000256" key="2">
    <source>
        <dbReference type="ARBA" id="ARBA00008259"/>
    </source>
</evidence>
<evidence type="ECO:0000256" key="11">
    <source>
        <dbReference type="ARBA" id="ARBA00023170"/>
    </source>
</evidence>
<evidence type="ECO:0000259" key="18">
    <source>
        <dbReference type="PROSITE" id="PS50262"/>
    </source>
</evidence>
<evidence type="ECO:0000256" key="5">
    <source>
        <dbReference type="ARBA" id="ARBA00022692"/>
    </source>
</evidence>
<dbReference type="InterPro" id="IPR000276">
    <property type="entry name" value="GPCR_Rhodpsn"/>
</dbReference>
<keyword evidence="3" id="KW-1003">Cell membrane</keyword>
<dbReference type="Proteomes" id="UP001314229">
    <property type="component" value="Unassembled WGS sequence"/>
</dbReference>
<dbReference type="CDD" id="cd15002">
    <property type="entry name" value="7tmA_GPR151"/>
    <property type="match status" value="1"/>
</dbReference>
<comment type="similarity">
    <text evidence="2">Belongs to the phosphatase 2A regulatory subunit B family.</text>
</comment>
<keyword evidence="8" id="KW-0297">G-protein coupled receptor</keyword>
<dbReference type="SUPFAM" id="SSF81321">
    <property type="entry name" value="Family A G protein-coupled receptor-like"/>
    <property type="match status" value="1"/>
</dbReference>
<dbReference type="PROSITE" id="PS50262">
    <property type="entry name" value="G_PROTEIN_RECEP_F1_2"/>
    <property type="match status" value="1"/>
</dbReference>
<reference evidence="19 20" key="1">
    <citation type="submission" date="2024-01" db="EMBL/GenBank/DDBJ databases">
        <authorList>
            <person name="Alioto T."/>
            <person name="Alioto T."/>
            <person name="Gomez Garrido J."/>
        </authorList>
    </citation>
    <scope>NUCLEOTIDE SEQUENCE [LARGE SCALE GENOMIC DNA]</scope>
</reference>
<protein>
    <recommendedName>
        <fullName evidence="15">GPCR-2037</fullName>
    </recommendedName>
</protein>
<keyword evidence="10" id="KW-1015">Disulfide bond</keyword>
<dbReference type="InterPro" id="IPR036322">
    <property type="entry name" value="WD40_repeat_dom_sf"/>
</dbReference>
<feature type="transmembrane region" description="Helical" evidence="17">
    <location>
        <begin position="562"/>
        <end position="583"/>
    </location>
</feature>
<feature type="transmembrane region" description="Helical" evidence="17">
    <location>
        <begin position="522"/>
        <end position="542"/>
    </location>
</feature>
<evidence type="ECO:0000256" key="6">
    <source>
        <dbReference type="ARBA" id="ARBA00022737"/>
    </source>
</evidence>
<keyword evidence="13" id="KW-0807">Transducer</keyword>
<evidence type="ECO:0000256" key="8">
    <source>
        <dbReference type="ARBA" id="ARBA00023040"/>
    </source>
</evidence>
<proteinExistence type="inferred from homology"/>
<feature type="region of interest" description="Disordered" evidence="16">
    <location>
        <begin position="779"/>
        <end position="864"/>
    </location>
</feature>
<feature type="transmembrane region" description="Helical" evidence="17">
    <location>
        <begin position="694"/>
        <end position="718"/>
    </location>
</feature>
<dbReference type="InterPro" id="IPR018067">
    <property type="entry name" value="PP2A_PR55_CS"/>
</dbReference>
<keyword evidence="9 17" id="KW-0472">Membrane</keyword>
<comment type="subcellular location">
    <subcellularLocation>
        <location evidence="1">Cell membrane</location>
        <topology evidence="1">Multi-pass membrane protein</topology>
    </subcellularLocation>
</comment>
<keyword evidence="12" id="KW-0325">Glycoprotein</keyword>
<evidence type="ECO:0000256" key="15">
    <source>
        <dbReference type="ARBA" id="ARBA00076555"/>
    </source>
</evidence>
<dbReference type="InterPro" id="IPR017452">
    <property type="entry name" value="GPCR_Rhodpsn_7TM"/>
</dbReference>
<dbReference type="GO" id="GO:0004930">
    <property type="term" value="F:G protein-coupled receptor activity"/>
    <property type="evidence" value="ECO:0007669"/>
    <property type="project" value="UniProtKB-KW"/>
</dbReference>
<evidence type="ECO:0000256" key="10">
    <source>
        <dbReference type="ARBA" id="ARBA00023157"/>
    </source>
</evidence>
<dbReference type="PANTHER" id="PTHR11871">
    <property type="entry name" value="PROTEIN PHOSPHATASE PP2A REGULATORY SUBUNIT B"/>
    <property type="match status" value="1"/>
</dbReference>
<keyword evidence="4" id="KW-0853">WD repeat</keyword>
<name>A0AAV1P804_SCOSC</name>
<comment type="subunit">
    <text evidence="14">PP2A consists of a common heterodimeric core enzyme, composed of a 36 kDa catalytic subunit (subunit C) and a 65 kDa constant regulatory subunit (PR65 or subunit A), that associates with a variety of regulatory subunits.</text>
</comment>
<dbReference type="Gene3D" id="1.20.1070.10">
    <property type="entry name" value="Rhodopsin 7-helix transmembrane proteins"/>
    <property type="match status" value="1"/>
</dbReference>
<dbReference type="GO" id="GO:0005886">
    <property type="term" value="C:plasma membrane"/>
    <property type="evidence" value="ECO:0007669"/>
    <property type="project" value="UniProtKB-SubCell"/>
</dbReference>
<feature type="transmembrane region" description="Helical" evidence="17">
    <location>
        <begin position="738"/>
        <end position="763"/>
    </location>
</feature>
<dbReference type="SUPFAM" id="SSF50978">
    <property type="entry name" value="WD40 repeat-like"/>
    <property type="match status" value="1"/>
</dbReference>
<gene>
    <name evidence="19" type="ORF">FSCOSCO3_A014350</name>
</gene>
<evidence type="ECO:0000256" key="1">
    <source>
        <dbReference type="ARBA" id="ARBA00004651"/>
    </source>
</evidence>
<evidence type="ECO:0000313" key="20">
    <source>
        <dbReference type="Proteomes" id="UP001314229"/>
    </source>
</evidence>
<evidence type="ECO:0000256" key="9">
    <source>
        <dbReference type="ARBA" id="ARBA00023136"/>
    </source>
</evidence>
<keyword evidence="11" id="KW-0675">Receptor</keyword>
<sequence length="864" mass="99028">MKCFSRYLPYLFRPPSTILSSTCHTEADIISTVEFNSSGELLATGDKGGRVVVFQREQESKSQPQRRGEYNVYSTFQSHEPEFDYLKSLEIEEKINKIKWLPQQNAAYFLLSTNDKTVKLWKISERDKRPEGYNLKDEDGRIRDPSTITSLRVPVLQPMDLMVEATARRVFSNAHTYHINSISVNSDVQTYISTDDLRVNLWNLEITDRSFNIVDIKPANMEELTEVITSAEFHPQHCHTFAYSSSKGSIRLCDMRQAALCDKHCKYFEEPEDPSTRSFFSEIISSISDVKFSHNGRYLMTRDYLTVKVWDLQMENKPLETYQVHDYLRGKLCSLYENDCIFDKFECVWNGTDSVIMTGSYNNFFRMFDRNTKRDVTLEASRENSKPRAILKPRKVCVGGKRRKDEISVDSLDFSKKILHTTWHPHENIIAVAATNNLYIFQDKKKMDKLSGNNATVVNSSLDKWQFNERGSYQHLDPGELRVLVPAILGVICVLGVACNLTAMVILFSNAHKGKLSLINSLIFNLMFADGLVLAFTVPFRAASYSKASWSLGWVVCKTADWFFQSCMAAKSFTVAVMAKSCYRYVSNPTKQVSIHLGSILVVPFFIWLCACSVTIPHWLFAKLQRGIRGLVCVLAVPPEARDFMSVYVKAYPLGVYCAPLSFALIYFWRAYGQCQRRSSKSQNLRTQIRSRKLTLMLFSLTVAMAILWLPQWVVWVWERHLAEKDIGGARPFISPPPLLLTLCAQLLTFSLSLVNPLIVLSLSEEFREGYRGLWRRLTLRKQPPPKPKPGPHNPTTLKSPCPRPETSGQPREERSLQEVDTASLKDGIVLPDVEQFWNERETGSHTDENDPVPWEHQNKEEKK</sequence>
<evidence type="ECO:0000256" key="4">
    <source>
        <dbReference type="ARBA" id="ARBA00022574"/>
    </source>
</evidence>
<dbReference type="Pfam" id="PF00001">
    <property type="entry name" value="7tm_1"/>
    <property type="match status" value="1"/>
</dbReference>
<dbReference type="InterPro" id="IPR001680">
    <property type="entry name" value="WD40_rpt"/>
</dbReference>
<evidence type="ECO:0000313" key="19">
    <source>
        <dbReference type="EMBL" id="CAK6967781.1"/>
    </source>
</evidence>
<evidence type="ECO:0000256" key="7">
    <source>
        <dbReference type="ARBA" id="ARBA00022989"/>
    </source>
</evidence>
<dbReference type="FunFam" id="1.20.1070.10:FF:000215">
    <property type="entry name" value="G protein-coupled receptor 151"/>
    <property type="match status" value="1"/>
</dbReference>
<dbReference type="PRINTS" id="PR00600">
    <property type="entry name" value="PP2APR55"/>
</dbReference>
<evidence type="ECO:0000256" key="13">
    <source>
        <dbReference type="ARBA" id="ARBA00023224"/>
    </source>
</evidence>
<dbReference type="Gene3D" id="2.130.10.10">
    <property type="entry name" value="YVTN repeat-like/Quinoprotein amine dehydrogenase"/>
    <property type="match status" value="1"/>
</dbReference>
<feature type="transmembrane region" description="Helical" evidence="17">
    <location>
        <begin position="483"/>
        <end position="510"/>
    </location>
</feature>
<dbReference type="FunFam" id="2.130.10.10:FF:000002">
    <property type="entry name" value="Serine/threonine-protein phosphatase 2A 55 kDa regulatory subunit B"/>
    <property type="match status" value="1"/>
</dbReference>
<dbReference type="GO" id="GO:0000159">
    <property type="term" value="C:protein phosphatase type 2A complex"/>
    <property type="evidence" value="ECO:0007669"/>
    <property type="project" value="InterPro"/>
</dbReference>
<keyword evidence="5 17" id="KW-0812">Transmembrane</keyword>
<feature type="compositionally biased region" description="Basic and acidic residues" evidence="16">
    <location>
        <begin position="838"/>
        <end position="849"/>
    </location>
</feature>
<evidence type="ECO:0000256" key="3">
    <source>
        <dbReference type="ARBA" id="ARBA00022475"/>
    </source>
</evidence>